<proteinExistence type="predicted"/>
<dbReference type="AlphaFoldDB" id="A0A7R9H7I6"/>
<gene>
    <name evidence="1" type="ORF">TPSB3V08_LOCUS8205</name>
</gene>
<reference evidence="1" key="1">
    <citation type="submission" date="2020-11" db="EMBL/GenBank/DDBJ databases">
        <authorList>
            <person name="Tran Van P."/>
        </authorList>
    </citation>
    <scope>NUCLEOTIDE SEQUENCE</scope>
</reference>
<evidence type="ECO:0000313" key="1">
    <source>
        <dbReference type="EMBL" id="CAD7412037.1"/>
    </source>
</evidence>
<accession>A0A7R9H7I6</accession>
<name>A0A7R9H7I6_TIMPO</name>
<dbReference type="EMBL" id="OD005752">
    <property type="protein sequence ID" value="CAD7412037.1"/>
    <property type="molecule type" value="Genomic_DNA"/>
</dbReference>
<organism evidence="1">
    <name type="scientific">Timema poppense</name>
    <name type="common">Walking stick</name>
    <dbReference type="NCBI Taxonomy" id="170557"/>
    <lineage>
        <taxon>Eukaryota</taxon>
        <taxon>Metazoa</taxon>
        <taxon>Ecdysozoa</taxon>
        <taxon>Arthropoda</taxon>
        <taxon>Hexapoda</taxon>
        <taxon>Insecta</taxon>
        <taxon>Pterygota</taxon>
        <taxon>Neoptera</taxon>
        <taxon>Polyneoptera</taxon>
        <taxon>Phasmatodea</taxon>
        <taxon>Timematodea</taxon>
        <taxon>Timematoidea</taxon>
        <taxon>Timematidae</taxon>
        <taxon>Timema</taxon>
    </lineage>
</organism>
<protein>
    <submittedName>
        <fullName evidence="1">Uncharacterized protein</fullName>
    </submittedName>
</protein>
<sequence>MFCKIGSMDGDIDIRMNASRRLVGCMWTIAKNEVVSKEAEKAVYKSGLTQTLLYGCEVRVCQEKHKGKVNAFGISYIHSFLPTLDAALRDKSPIPVLGMFEGVPLATGLLLTRKSPVIQEFAPLFPPCNGQIVNSPLRFSIIGDIIEWVPFLPFEFNIPDFFGSVFGWLPFFNRHSTDLDPRISYLIPIAHQPGLLLQTGIMKAWMQQKGIVLSDMRQTDSQNTAIPQESIVPSDMQHTDSQNTAMHREGIRRAEMHRLGHGQPNKYYQNPHHIVGLGTHKTAIVQAGQYQLFIPYIYMHEEERHTSTRNNEGGN</sequence>